<dbReference type="GO" id="GO:0042910">
    <property type="term" value="F:xenobiotic transmembrane transporter activity"/>
    <property type="evidence" value="ECO:0007669"/>
    <property type="project" value="InterPro"/>
</dbReference>
<evidence type="ECO:0000313" key="8">
    <source>
        <dbReference type="Proteomes" id="UP001443914"/>
    </source>
</evidence>
<evidence type="ECO:0000256" key="6">
    <source>
        <dbReference type="RuleBase" id="RU004914"/>
    </source>
</evidence>
<evidence type="ECO:0000313" key="7">
    <source>
        <dbReference type="EMBL" id="KAK9723686.1"/>
    </source>
</evidence>
<keyword evidence="8" id="KW-1185">Reference proteome</keyword>
<protein>
    <recommendedName>
        <fullName evidence="6">Protein DETOXIFICATION</fullName>
    </recommendedName>
    <alternativeName>
        <fullName evidence="6">Multidrug and toxic compound extrusion protein</fullName>
    </alternativeName>
</protein>
<dbReference type="AlphaFoldDB" id="A0AAW1KTJ9"/>
<dbReference type="EMBL" id="JBDFQZ010000005">
    <property type="protein sequence ID" value="KAK9723686.1"/>
    <property type="molecule type" value="Genomic_DNA"/>
</dbReference>
<feature type="transmembrane region" description="Helical" evidence="6">
    <location>
        <begin position="209"/>
        <end position="231"/>
    </location>
</feature>
<comment type="similarity">
    <text evidence="2 6">Belongs to the multi antimicrobial extrusion (MATE) (TC 2.A.66.1) family.</text>
</comment>
<dbReference type="NCBIfam" id="TIGR00797">
    <property type="entry name" value="matE"/>
    <property type="match status" value="1"/>
</dbReference>
<feature type="transmembrane region" description="Helical" evidence="6">
    <location>
        <begin position="361"/>
        <end position="383"/>
    </location>
</feature>
<proteinExistence type="inferred from homology"/>
<feature type="transmembrane region" description="Helical" evidence="6">
    <location>
        <begin position="437"/>
        <end position="457"/>
    </location>
</feature>
<feature type="transmembrane region" description="Helical" evidence="6">
    <location>
        <begin position="138"/>
        <end position="157"/>
    </location>
</feature>
<dbReference type="GO" id="GO:1990961">
    <property type="term" value="P:xenobiotic detoxification by transmembrane export across the plasma membrane"/>
    <property type="evidence" value="ECO:0007669"/>
    <property type="project" value="InterPro"/>
</dbReference>
<dbReference type="GO" id="GO:0016020">
    <property type="term" value="C:membrane"/>
    <property type="evidence" value="ECO:0007669"/>
    <property type="project" value="UniProtKB-SubCell"/>
</dbReference>
<reference evidence="7" key="1">
    <citation type="submission" date="2024-03" db="EMBL/GenBank/DDBJ databases">
        <title>WGS assembly of Saponaria officinalis var. Norfolk2.</title>
        <authorList>
            <person name="Jenkins J."/>
            <person name="Shu S."/>
            <person name="Grimwood J."/>
            <person name="Barry K."/>
            <person name="Goodstein D."/>
            <person name="Schmutz J."/>
            <person name="Leebens-Mack J."/>
            <person name="Osbourn A."/>
        </authorList>
    </citation>
    <scope>NUCLEOTIDE SEQUENCE [LARGE SCALE GENOMIC DNA]</scope>
    <source>
        <strain evidence="7">JIC</strain>
    </source>
</reference>
<evidence type="ECO:0000256" key="1">
    <source>
        <dbReference type="ARBA" id="ARBA00004141"/>
    </source>
</evidence>
<dbReference type="Pfam" id="PF01554">
    <property type="entry name" value="MatE"/>
    <property type="match status" value="2"/>
</dbReference>
<feature type="transmembrane region" description="Helical" evidence="6">
    <location>
        <begin position="313"/>
        <end position="334"/>
    </location>
</feature>
<organism evidence="7 8">
    <name type="scientific">Saponaria officinalis</name>
    <name type="common">Common soapwort</name>
    <name type="synonym">Lychnis saponaria</name>
    <dbReference type="NCBI Taxonomy" id="3572"/>
    <lineage>
        <taxon>Eukaryota</taxon>
        <taxon>Viridiplantae</taxon>
        <taxon>Streptophyta</taxon>
        <taxon>Embryophyta</taxon>
        <taxon>Tracheophyta</taxon>
        <taxon>Spermatophyta</taxon>
        <taxon>Magnoliopsida</taxon>
        <taxon>eudicotyledons</taxon>
        <taxon>Gunneridae</taxon>
        <taxon>Pentapetalae</taxon>
        <taxon>Caryophyllales</taxon>
        <taxon>Caryophyllaceae</taxon>
        <taxon>Caryophylleae</taxon>
        <taxon>Saponaria</taxon>
    </lineage>
</organism>
<keyword evidence="5 6" id="KW-0472">Membrane</keyword>
<keyword evidence="3 6" id="KW-0812">Transmembrane</keyword>
<comment type="caution">
    <text evidence="7">The sequence shown here is derived from an EMBL/GenBank/DDBJ whole genome shotgun (WGS) entry which is preliminary data.</text>
</comment>
<evidence type="ECO:0000256" key="4">
    <source>
        <dbReference type="ARBA" id="ARBA00022989"/>
    </source>
</evidence>
<sequence length="514" mass="56025">MCPGNEREVIVESEGLISQVVEEECENVGDGEGITLSSSNTTVFHHRLSFKEVTQDLRSLMKIVWPMTTTTLLLHSKSVVSMLFLGHLGNSQLAGGSLAISFANITGYSVIKGLSMGMDPICCQAYGAKKLSVISHTFQRTFCLLLFSAIAIASLWLNMEPILLLLRQDPDIVEVAKLYLRCSIPELLAQVHLHPLRSFLRTQTITKPLTIFTSVCLALHLPINYFLVIYFKLGVKGVALASACNTINLDLSILTYLIWTNDVAVKPWDGLTLISPFQGWKALLSLALPSVLSVCLEWWWYEIMLFFCGILENPQASVAAMGILIQTTGLLYVFPHALSMGLSTRIGHELGADNPQRAQRIAVIGLVSAIALGVAAFLFTVAVRSVWGKMYTSEDEILKLVAIALPVLGFCEIGNCPQTALCGVLTGSARTKSGAKINFIAFYVVGLPVALGMAFGFKVGFVGLWVGLAAAQVACMGMMIRTLMTTDWKHQAKRSEELTRTAEDANDLETALLS</sequence>
<feature type="transmembrane region" description="Helical" evidence="6">
    <location>
        <begin position="279"/>
        <end position="301"/>
    </location>
</feature>
<keyword evidence="4 6" id="KW-1133">Transmembrane helix</keyword>
<comment type="caution">
    <text evidence="6">Lacks conserved residue(s) required for the propagation of feature annotation.</text>
</comment>
<dbReference type="GO" id="GO:0015297">
    <property type="term" value="F:antiporter activity"/>
    <property type="evidence" value="ECO:0007669"/>
    <property type="project" value="InterPro"/>
</dbReference>
<dbReference type="CDD" id="cd13132">
    <property type="entry name" value="MATE_eukaryotic"/>
    <property type="match status" value="1"/>
</dbReference>
<dbReference type="Proteomes" id="UP001443914">
    <property type="component" value="Unassembled WGS sequence"/>
</dbReference>
<evidence type="ECO:0000256" key="5">
    <source>
        <dbReference type="ARBA" id="ARBA00023136"/>
    </source>
</evidence>
<evidence type="ECO:0000256" key="3">
    <source>
        <dbReference type="ARBA" id="ARBA00022692"/>
    </source>
</evidence>
<dbReference type="PANTHER" id="PTHR11206">
    <property type="entry name" value="MULTIDRUG RESISTANCE PROTEIN"/>
    <property type="match status" value="1"/>
</dbReference>
<dbReference type="InterPro" id="IPR045069">
    <property type="entry name" value="MATE_euk"/>
</dbReference>
<name>A0AAW1KTJ9_SAPOF</name>
<gene>
    <name evidence="7" type="ORF">RND81_05G017900</name>
</gene>
<comment type="subcellular location">
    <subcellularLocation>
        <location evidence="1">Membrane</location>
        <topology evidence="1">Multi-pass membrane protein</topology>
    </subcellularLocation>
</comment>
<feature type="transmembrane region" description="Helical" evidence="6">
    <location>
        <begin position="463"/>
        <end position="484"/>
    </location>
</feature>
<dbReference type="InterPro" id="IPR002528">
    <property type="entry name" value="MATE_fam"/>
</dbReference>
<evidence type="ECO:0000256" key="2">
    <source>
        <dbReference type="ARBA" id="ARBA00010199"/>
    </source>
</evidence>
<feature type="transmembrane region" description="Helical" evidence="6">
    <location>
        <begin position="238"/>
        <end position="259"/>
    </location>
</feature>
<accession>A0AAW1KTJ9</accession>